<proteinExistence type="predicted"/>
<dbReference type="RefSeq" id="WP_089778421.1">
    <property type="nucleotide sequence ID" value="NZ_CABLRR010000002.1"/>
</dbReference>
<gene>
    <name evidence="3" type="ORF">BN996_01864</name>
</gene>
<evidence type="ECO:0000256" key="2">
    <source>
        <dbReference type="SAM" id="Phobius"/>
    </source>
</evidence>
<keyword evidence="4" id="KW-1185">Reference proteome</keyword>
<evidence type="ECO:0000313" key="3">
    <source>
        <dbReference type="EMBL" id="CQR50384.1"/>
    </source>
</evidence>
<reference evidence="4" key="1">
    <citation type="submission" date="2015-03" db="EMBL/GenBank/DDBJ databases">
        <authorList>
            <person name="Urmite Genomes"/>
        </authorList>
    </citation>
    <scope>NUCLEOTIDE SEQUENCE [LARGE SCALE GENOMIC DNA]</scope>
    <source>
        <strain evidence="4">Arc-Hr</strain>
    </source>
</reference>
<name>A0A0D6JRD6_9EURY</name>
<keyword evidence="2" id="KW-1133">Transmembrane helix</keyword>
<keyword evidence="2" id="KW-0812">Transmembrane</keyword>
<accession>A0A0D6JRD6</accession>
<keyword evidence="2" id="KW-0472">Membrane</keyword>
<feature type="transmembrane region" description="Helical" evidence="2">
    <location>
        <begin position="171"/>
        <end position="190"/>
    </location>
</feature>
<sequence>MSNAPLTVTLNDERPHDLSVAPSFSTNGPFSVELANEGQAVHVYLHIDDELSRAASLSEGNHFVDGGQTKTVEVFVTSPPEPVSGKLKIVSGHGSETRYVDVTVEPGSGGKPPVDVDETLSKPKQPEPEPSVTESIADVFPSVDPRAAPVFGLALLALVLAVALASLFESFAITLGAGVVVGVVLAALVLTMR</sequence>
<evidence type="ECO:0000256" key="1">
    <source>
        <dbReference type="SAM" id="MobiDB-lite"/>
    </source>
</evidence>
<feature type="region of interest" description="Disordered" evidence="1">
    <location>
        <begin position="104"/>
        <end position="133"/>
    </location>
</feature>
<evidence type="ECO:0000313" key="4">
    <source>
        <dbReference type="Proteomes" id="UP000198902"/>
    </source>
</evidence>
<organism evidence="3 4">
    <name type="scientific">Haloferax massiliensis</name>
    <dbReference type="NCBI Taxonomy" id="1476858"/>
    <lineage>
        <taxon>Archaea</taxon>
        <taxon>Methanobacteriati</taxon>
        <taxon>Methanobacteriota</taxon>
        <taxon>Stenosarchaea group</taxon>
        <taxon>Halobacteria</taxon>
        <taxon>Halobacteriales</taxon>
        <taxon>Haloferacaceae</taxon>
        <taxon>Haloferax</taxon>
    </lineage>
</organism>
<dbReference type="Proteomes" id="UP000198902">
    <property type="component" value="Unassembled WGS sequence"/>
</dbReference>
<dbReference type="Pfam" id="PF24368">
    <property type="entry name" value="DUF7524"/>
    <property type="match status" value="1"/>
</dbReference>
<protein>
    <submittedName>
        <fullName evidence="3">Uncharacterized protein</fullName>
    </submittedName>
</protein>
<dbReference type="InterPro" id="IPR055946">
    <property type="entry name" value="DUF7524"/>
</dbReference>
<dbReference type="AlphaFoldDB" id="A0A0D6JRD6"/>
<feature type="transmembrane region" description="Helical" evidence="2">
    <location>
        <begin position="147"/>
        <end position="165"/>
    </location>
</feature>
<dbReference type="OrthoDB" id="282430at2157"/>
<dbReference type="EMBL" id="CSTE01000002">
    <property type="protein sequence ID" value="CQR50384.1"/>
    <property type="molecule type" value="Genomic_DNA"/>
</dbReference>